<reference evidence="8" key="1">
    <citation type="submission" date="2019-11" db="EMBL/GenBank/DDBJ databases">
        <authorList>
            <person name="Feng L."/>
        </authorList>
    </citation>
    <scope>NUCLEOTIDE SEQUENCE</scope>
    <source>
        <strain evidence="8">PclaraLFYP37</strain>
    </source>
</reference>
<keyword evidence="7" id="KW-0472">Membrane</keyword>
<evidence type="ECO:0000256" key="4">
    <source>
        <dbReference type="ARBA" id="ARBA00022475"/>
    </source>
</evidence>
<keyword evidence="5" id="KW-0812">Transmembrane</keyword>
<keyword evidence="3" id="KW-0813">Transport</keyword>
<evidence type="ECO:0000256" key="6">
    <source>
        <dbReference type="ARBA" id="ARBA00022989"/>
    </source>
</evidence>
<dbReference type="EMBL" id="CACRUT010000015">
    <property type="protein sequence ID" value="VYU37351.1"/>
    <property type="molecule type" value="Genomic_DNA"/>
</dbReference>
<dbReference type="InterPro" id="IPR006512">
    <property type="entry name" value="YidE_YbjL"/>
</dbReference>
<dbReference type="PANTHER" id="PTHR30445:SF3">
    <property type="entry name" value="TRANSPORT PROTEIN YIDE-RELATED"/>
    <property type="match status" value="1"/>
</dbReference>
<dbReference type="InterPro" id="IPR036721">
    <property type="entry name" value="RCK_C_sf"/>
</dbReference>
<dbReference type="GO" id="GO:0005886">
    <property type="term" value="C:plasma membrane"/>
    <property type="evidence" value="ECO:0007669"/>
    <property type="project" value="UniProtKB-SubCell"/>
</dbReference>
<dbReference type="Pfam" id="PF06826">
    <property type="entry name" value="Asp-Al_Ex"/>
    <property type="match status" value="2"/>
</dbReference>
<comment type="similarity">
    <text evidence="2">Belongs to the AAE transporter (TC 2.A.81) family.</text>
</comment>
<name>A0A6N3EF88_9BACT</name>
<comment type="subcellular location">
    <subcellularLocation>
        <location evidence="1">Cell membrane</location>
        <topology evidence="1">Multi-pass membrane protein</topology>
    </subcellularLocation>
</comment>
<dbReference type="SUPFAM" id="SSF116726">
    <property type="entry name" value="TrkA C-terminal domain-like"/>
    <property type="match status" value="2"/>
</dbReference>
<evidence type="ECO:0000313" key="8">
    <source>
        <dbReference type="EMBL" id="VYU37351.1"/>
    </source>
</evidence>
<dbReference type="Gene3D" id="3.30.70.1450">
    <property type="entry name" value="Regulator of K+ conductance, C-terminal domain"/>
    <property type="match status" value="2"/>
</dbReference>
<organism evidence="8">
    <name type="scientific">Paraprevotella clara</name>
    <dbReference type="NCBI Taxonomy" id="454154"/>
    <lineage>
        <taxon>Bacteria</taxon>
        <taxon>Pseudomonadati</taxon>
        <taxon>Bacteroidota</taxon>
        <taxon>Bacteroidia</taxon>
        <taxon>Bacteroidales</taxon>
        <taxon>Prevotellaceae</taxon>
        <taxon>Paraprevotella</taxon>
    </lineage>
</organism>
<dbReference type="InterPro" id="IPR050144">
    <property type="entry name" value="AAE_transporter"/>
</dbReference>
<dbReference type="GeneID" id="93556733"/>
<sequence length="564" mass="61028">MNWLEQLLFDSNSIAHIVLLYTAVISLGVYLGKIKFFGISLGVTFVLFAGILAGHFGFTGPVSTLNFLQDFGLILFVYCIGLQVGPGFFESFKKGGVTLNLLACGIVALNILVMLVLYYCVFDTNDPRNLPMMVGVLCGAVTNTPGLGAATEALTQVFANAQAVPQIASGYACAYPLGVVGIIAATISIRYICGIVLKDEEDRILAQQAENPHAKPHKMTLKVTNTALHEKTLLQVRDFLGRNYVCSRALHEGHVSIPTKDTKFYLGDHLFITCAEDDAEAVRAFIGPEEYIDWDMQDMPMVSKSIVVTQPKMNGKTFGQLHFSSVYGVNVTRISRSGMNLFADRNLRMQVGDKIVVVGPEDAVDRVASLMGNSVKRLDHPNLVTIFVGILVGIIFGSIPFAFPGVPTPVKLGLAGGPLIVAILIGRFGYKFRLVTYVSTSANFMLREFGLALFLASVGIKAGEHFVDTVVAGDGLTYVWTGFLITVIPILIIGVIARMRFKLNYFTIMGLIAGSTTDPPALAFANQASSTDAPAVGYSTVYPLTMFLRILTAQLIVLLLCGTF</sequence>
<keyword evidence="4" id="KW-1003">Cell membrane</keyword>
<protein>
    <submittedName>
        <fullName evidence="8">Aspartate/alanine antiporter</fullName>
    </submittedName>
</protein>
<evidence type="ECO:0000256" key="1">
    <source>
        <dbReference type="ARBA" id="ARBA00004651"/>
    </source>
</evidence>
<proteinExistence type="inferred from homology"/>
<evidence type="ECO:0000256" key="7">
    <source>
        <dbReference type="ARBA" id="ARBA00023136"/>
    </source>
</evidence>
<dbReference type="RefSeq" id="WP_008618600.1">
    <property type="nucleotide sequence ID" value="NZ_AP025941.1"/>
</dbReference>
<dbReference type="PANTHER" id="PTHR30445">
    <property type="entry name" value="K(+)_H(+) ANTIPORTER SUBUNIT KHTT"/>
    <property type="match status" value="1"/>
</dbReference>
<keyword evidence="6" id="KW-1133">Transmembrane helix</keyword>
<dbReference type="NCBIfam" id="NF003007">
    <property type="entry name" value="PRK03818.1"/>
    <property type="match status" value="1"/>
</dbReference>
<evidence type="ECO:0000256" key="2">
    <source>
        <dbReference type="ARBA" id="ARBA00009854"/>
    </source>
</evidence>
<dbReference type="AlphaFoldDB" id="A0A6N3EF88"/>
<evidence type="ECO:0000256" key="3">
    <source>
        <dbReference type="ARBA" id="ARBA00022448"/>
    </source>
</evidence>
<dbReference type="GO" id="GO:0006813">
    <property type="term" value="P:potassium ion transport"/>
    <property type="evidence" value="ECO:0007669"/>
    <property type="project" value="InterPro"/>
</dbReference>
<dbReference type="GO" id="GO:0008324">
    <property type="term" value="F:monoatomic cation transmembrane transporter activity"/>
    <property type="evidence" value="ECO:0007669"/>
    <property type="project" value="InterPro"/>
</dbReference>
<evidence type="ECO:0000256" key="5">
    <source>
        <dbReference type="ARBA" id="ARBA00022692"/>
    </source>
</evidence>
<dbReference type="NCBIfam" id="TIGR01625">
    <property type="entry name" value="YidE_YbjL_dupl"/>
    <property type="match status" value="2"/>
</dbReference>
<accession>A0A6N3EF88</accession>
<dbReference type="PROSITE" id="PS51202">
    <property type="entry name" value="RCK_C"/>
    <property type="match status" value="1"/>
</dbReference>
<dbReference type="InterPro" id="IPR006037">
    <property type="entry name" value="RCK_C"/>
</dbReference>
<gene>
    <name evidence="8" type="primary">aspT_3</name>
    <name evidence="8" type="ORF">PCLFYP37_02667</name>
</gene>
<dbReference type="Pfam" id="PF02080">
    <property type="entry name" value="TrkA_C"/>
    <property type="match status" value="1"/>
</dbReference>